<dbReference type="Proteomes" id="UP000196710">
    <property type="component" value="Chromosome"/>
</dbReference>
<evidence type="ECO:0000313" key="3">
    <source>
        <dbReference type="Proteomes" id="UP000196710"/>
    </source>
</evidence>
<dbReference type="KEGG" id="amur:ADH66_13015"/>
<dbReference type="EMBL" id="CP065321">
    <property type="protein sequence ID" value="QQR30749.1"/>
    <property type="molecule type" value="Genomic_DNA"/>
</dbReference>
<reference evidence="3" key="2">
    <citation type="submission" date="2017-05" db="EMBL/GenBank/DDBJ databases">
        <title>Improved OligoMM genomes.</title>
        <authorList>
            <person name="Garzetti D."/>
        </authorList>
    </citation>
    <scope>NUCLEOTIDE SEQUENCE [LARGE SCALE GENOMIC DNA]</scope>
    <source>
        <strain evidence="3">KB18</strain>
    </source>
</reference>
<evidence type="ECO:0000313" key="4">
    <source>
        <dbReference type="Proteomes" id="UP000596035"/>
    </source>
</evidence>
<evidence type="ECO:0000313" key="2">
    <source>
        <dbReference type="EMBL" id="QQR30749.1"/>
    </source>
</evidence>
<reference evidence="1" key="1">
    <citation type="journal article" date="2017" name="Genome Announc.">
        <title>High-Quality Whole-Genome Sequences of the Oligo-Mouse-Microbiota Bacterial Community.</title>
        <authorList>
            <person name="Garzetti D."/>
            <person name="Brugiroux S."/>
            <person name="Bunk B."/>
            <person name="Pukall R."/>
            <person name="McCoy K.D."/>
            <person name="Macpherson A.J."/>
            <person name="Stecher B."/>
        </authorList>
    </citation>
    <scope>NUCLEOTIDE SEQUENCE</scope>
    <source>
        <strain evidence="1">KB18</strain>
    </source>
</reference>
<gene>
    <name evidence="1" type="ORF">ADH66_13015</name>
    <name evidence="2" type="ORF">I5Q82_03345</name>
</gene>
<reference evidence="2 4" key="3">
    <citation type="submission" date="2020-11" db="EMBL/GenBank/DDBJ databases">
        <title>Closed and high quality bacterial genomes of the OMM12 community.</title>
        <authorList>
            <person name="Marbouty M."/>
            <person name="Lamy-Besnier Q."/>
            <person name="Debarbieux L."/>
            <person name="Koszul R."/>
        </authorList>
    </citation>
    <scope>NUCLEOTIDE SEQUENCE [LARGE SCALE GENOMIC DNA]</scope>
    <source>
        <strain evidence="2 4">KB18</strain>
    </source>
</reference>
<dbReference type="RefSeq" id="WP_066539902.1">
    <property type="nucleotide sequence ID" value="NZ_CP021422.1"/>
</dbReference>
<dbReference type="Proteomes" id="UP000596035">
    <property type="component" value="Chromosome"/>
</dbReference>
<organism evidence="2 4">
    <name type="scientific">Acutalibacter muris</name>
    <dbReference type="NCBI Taxonomy" id="1796620"/>
    <lineage>
        <taxon>Bacteria</taxon>
        <taxon>Bacillati</taxon>
        <taxon>Bacillota</taxon>
        <taxon>Clostridia</taxon>
        <taxon>Eubacteriales</taxon>
        <taxon>Acutalibacteraceae</taxon>
        <taxon>Acutalibacter</taxon>
    </lineage>
</organism>
<name>A0A1Z2XSP8_9FIRM</name>
<accession>A0A1Z2XSP8</accession>
<dbReference type="EMBL" id="CP021422">
    <property type="protein sequence ID" value="ASB41492.1"/>
    <property type="molecule type" value="Genomic_DNA"/>
</dbReference>
<dbReference type="AlphaFoldDB" id="A0A1Z2XSP8"/>
<evidence type="ECO:0000313" key="1">
    <source>
        <dbReference type="EMBL" id="ASB41492.1"/>
    </source>
</evidence>
<protein>
    <submittedName>
        <fullName evidence="2">Uncharacterized protein</fullName>
    </submittedName>
</protein>
<sequence>MERQDLRVNDDIQVSEDGRSLIACLETWLDAGKKFQEDLSDDETWLNLYATYDPFTDTLEMGYVVETAIHYYSNDYKPTTNEERLVKDMITEKIHELFNQTPQEFCRAFSDNDIQMGGQT</sequence>
<proteinExistence type="predicted"/>
<keyword evidence="3" id="KW-1185">Reference proteome</keyword>